<evidence type="ECO:0000313" key="2">
    <source>
        <dbReference type="Proteomes" id="UP000606786"/>
    </source>
</evidence>
<gene>
    <name evidence="1" type="ORF">CCAP1982_LOCUS13867</name>
</gene>
<feature type="non-terminal residue" evidence="1">
    <location>
        <position position="1"/>
    </location>
</feature>
<sequence>TAQVERSRQQAAGKETAKYSLKQDERDCMSMSVATLKTSRLHCRTATVSATGMMATLGHNRSYNEEHMTTLEQLQLKLMKMKMKMKMKTLPYYAHLKATKNLYHEHSKTALQQAVEHVEIMSRPRQT</sequence>
<evidence type="ECO:0000313" key="1">
    <source>
        <dbReference type="EMBL" id="CAD7005507.1"/>
    </source>
</evidence>
<dbReference type="EMBL" id="CAJHJT010000034">
    <property type="protein sequence ID" value="CAD7005507.1"/>
    <property type="molecule type" value="Genomic_DNA"/>
</dbReference>
<name>A0A811V6N8_CERCA</name>
<dbReference type="AlphaFoldDB" id="A0A811V6N8"/>
<dbReference type="Proteomes" id="UP000606786">
    <property type="component" value="Unassembled WGS sequence"/>
</dbReference>
<organism evidence="1 2">
    <name type="scientific">Ceratitis capitata</name>
    <name type="common">Mediterranean fruit fly</name>
    <name type="synonym">Tephritis capitata</name>
    <dbReference type="NCBI Taxonomy" id="7213"/>
    <lineage>
        <taxon>Eukaryota</taxon>
        <taxon>Metazoa</taxon>
        <taxon>Ecdysozoa</taxon>
        <taxon>Arthropoda</taxon>
        <taxon>Hexapoda</taxon>
        <taxon>Insecta</taxon>
        <taxon>Pterygota</taxon>
        <taxon>Neoptera</taxon>
        <taxon>Endopterygota</taxon>
        <taxon>Diptera</taxon>
        <taxon>Brachycera</taxon>
        <taxon>Muscomorpha</taxon>
        <taxon>Tephritoidea</taxon>
        <taxon>Tephritidae</taxon>
        <taxon>Ceratitis</taxon>
        <taxon>Ceratitis</taxon>
    </lineage>
</organism>
<protein>
    <submittedName>
        <fullName evidence="1">(Mediterranean fruit fly) hypothetical protein</fullName>
    </submittedName>
</protein>
<accession>A0A811V6N8</accession>
<comment type="caution">
    <text evidence="1">The sequence shown here is derived from an EMBL/GenBank/DDBJ whole genome shotgun (WGS) entry which is preliminary data.</text>
</comment>
<reference evidence="1" key="1">
    <citation type="submission" date="2020-11" db="EMBL/GenBank/DDBJ databases">
        <authorList>
            <person name="Whitehead M."/>
        </authorList>
    </citation>
    <scope>NUCLEOTIDE SEQUENCE</scope>
    <source>
        <strain evidence="1">EGII</strain>
    </source>
</reference>
<proteinExistence type="predicted"/>
<keyword evidence="2" id="KW-1185">Reference proteome</keyword>